<dbReference type="EMBL" id="VOGB01000004">
    <property type="protein sequence ID" value="MQM72685.1"/>
    <property type="molecule type" value="Genomic_DNA"/>
</dbReference>
<dbReference type="Proteomes" id="UP000473648">
    <property type="component" value="Unassembled WGS sequence"/>
</dbReference>
<dbReference type="InterPro" id="IPR011006">
    <property type="entry name" value="CheY-like_superfamily"/>
</dbReference>
<dbReference type="GO" id="GO:0000156">
    <property type="term" value="F:phosphorelay response regulator activity"/>
    <property type="evidence" value="ECO:0007669"/>
    <property type="project" value="TreeGrafter"/>
</dbReference>
<dbReference type="InterPro" id="IPR016032">
    <property type="entry name" value="Sig_transdc_resp-reg_C-effctor"/>
</dbReference>
<dbReference type="Gene3D" id="6.10.250.690">
    <property type="match status" value="1"/>
</dbReference>
<evidence type="ECO:0000256" key="8">
    <source>
        <dbReference type="PROSITE-ProRule" id="PRU00169"/>
    </source>
</evidence>
<evidence type="ECO:0000256" key="3">
    <source>
        <dbReference type="ARBA" id="ARBA00023012"/>
    </source>
</evidence>
<keyword evidence="3" id="KW-0902">Two-component regulatory system</keyword>
<keyword evidence="11" id="KW-1185">Reference proteome</keyword>
<dbReference type="SUPFAM" id="SSF52172">
    <property type="entry name" value="CheY-like"/>
    <property type="match status" value="1"/>
</dbReference>
<feature type="domain" description="Response regulatory" evidence="9">
    <location>
        <begin position="2"/>
        <end position="116"/>
    </location>
</feature>
<dbReference type="PANTHER" id="PTHR48111">
    <property type="entry name" value="REGULATOR OF RPOS"/>
    <property type="match status" value="1"/>
</dbReference>
<dbReference type="SUPFAM" id="SSF46894">
    <property type="entry name" value="C-terminal effector domain of the bipartite response regulators"/>
    <property type="match status" value="1"/>
</dbReference>
<dbReference type="Gene3D" id="1.10.10.10">
    <property type="entry name" value="Winged helix-like DNA-binding domain superfamily/Winged helix DNA-binding domain"/>
    <property type="match status" value="1"/>
</dbReference>
<evidence type="ECO:0000259" key="9">
    <source>
        <dbReference type="PROSITE" id="PS50110"/>
    </source>
</evidence>
<dbReference type="InterPro" id="IPR036388">
    <property type="entry name" value="WH-like_DNA-bd_sf"/>
</dbReference>
<evidence type="ECO:0000313" key="11">
    <source>
        <dbReference type="Proteomes" id="UP000473648"/>
    </source>
</evidence>
<evidence type="ECO:0000256" key="1">
    <source>
        <dbReference type="ARBA" id="ARBA00018672"/>
    </source>
</evidence>
<dbReference type="InterPro" id="IPR039420">
    <property type="entry name" value="WalR-like"/>
</dbReference>
<organism evidence="10 11">
    <name type="scientific">Candidatus Pseudoramibacter fermentans</name>
    <dbReference type="NCBI Taxonomy" id="2594427"/>
    <lineage>
        <taxon>Bacteria</taxon>
        <taxon>Bacillati</taxon>
        <taxon>Bacillota</taxon>
        <taxon>Clostridia</taxon>
        <taxon>Eubacteriales</taxon>
        <taxon>Eubacteriaceae</taxon>
        <taxon>Pseudoramibacter</taxon>
    </lineage>
</organism>
<dbReference type="InterPro" id="IPR001867">
    <property type="entry name" value="OmpR/PhoB-type_DNA-bd"/>
</dbReference>
<dbReference type="SMART" id="SM00448">
    <property type="entry name" value="REC"/>
    <property type="match status" value="1"/>
</dbReference>
<dbReference type="GO" id="GO:0032993">
    <property type="term" value="C:protein-DNA complex"/>
    <property type="evidence" value="ECO:0007669"/>
    <property type="project" value="TreeGrafter"/>
</dbReference>
<evidence type="ECO:0000256" key="6">
    <source>
        <dbReference type="ARBA" id="ARBA00023163"/>
    </source>
</evidence>
<dbReference type="Gene3D" id="3.40.50.2300">
    <property type="match status" value="1"/>
</dbReference>
<accession>A0A6L5GR09</accession>
<dbReference type="InterPro" id="IPR001789">
    <property type="entry name" value="Sig_transdc_resp-reg_receiver"/>
</dbReference>
<evidence type="ECO:0000313" key="10">
    <source>
        <dbReference type="EMBL" id="MQM72685.1"/>
    </source>
</evidence>
<keyword evidence="6" id="KW-0804">Transcription</keyword>
<keyword evidence="4" id="KW-0805">Transcription regulation</keyword>
<evidence type="ECO:0000256" key="2">
    <source>
        <dbReference type="ARBA" id="ARBA00022553"/>
    </source>
</evidence>
<evidence type="ECO:0000256" key="7">
    <source>
        <dbReference type="ARBA" id="ARBA00024867"/>
    </source>
</evidence>
<comment type="function">
    <text evidence="7">May play the central regulatory role in sporulation. It may be an element of the effector pathway responsible for the activation of sporulation genes in response to nutritional stress. Spo0A may act in concert with spo0H (a sigma factor) to control the expression of some genes that are critical to the sporulation process.</text>
</comment>
<sequence length="232" mass="25818">MKILLAEDETAMQRAIQAFLGIYQYEVDLASDGAEAVEMAENGLYDCYIFDIMMPNLNGIDALKKLRNAGDTTPAIFLTAKVEVDDRVTGLEAGADDYLTKPFAMKELLARVRSVTRRAEDYTPTTLSFGRVEFDTENDTLTCDSAIQLSAPEGRMIRYFLLNPGKSIPAKTLYHHVWNDKKNAEEDDTYQIVWIYISYLNQKLDAIGADAVIAGEASGPFNLIAKESRAHG</sequence>
<evidence type="ECO:0000256" key="4">
    <source>
        <dbReference type="ARBA" id="ARBA00023015"/>
    </source>
</evidence>
<gene>
    <name evidence="10" type="ORF">FRC53_04530</name>
</gene>
<protein>
    <recommendedName>
        <fullName evidence="1">Stage 0 sporulation protein A homolog</fullName>
    </recommendedName>
</protein>
<dbReference type="GO" id="GO:0005829">
    <property type="term" value="C:cytosol"/>
    <property type="evidence" value="ECO:0007669"/>
    <property type="project" value="TreeGrafter"/>
</dbReference>
<proteinExistence type="predicted"/>
<dbReference type="AlphaFoldDB" id="A0A6L5GR09"/>
<dbReference type="PANTHER" id="PTHR48111:SF22">
    <property type="entry name" value="REGULATOR OF RPOS"/>
    <property type="match status" value="1"/>
</dbReference>
<dbReference type="Pfam" id="PF00072">
    <property type="entry name" value="Response_reg"/>
    <property type="match status" value="1"/>
</dbReference>
<evidence type="ECO:0000256" key="5">
    <source>
        <dbReference type="ARBA" id="ARBA00023125"/>
    </source>
</evidence>
<feature type="modified residue" description="4-aspartylphosphate" evidence="8">
    <location>
        <position position="51"/>
    </location>
</feature>
<reference evidence="10" key="1">
    <citation type="journal article" date="2020" name="Appl. Environ. Microbiol.">
        <title>Medium-Chain Fatty Acid Synthesis by 'Candidatus Weimeria bifida' gen. nov., sp. nov., and 'Candidatus Pseudoramibacter fermentans' sp. nov.</title>
        <authorList>
            <person name="Scarborough M.J."/>
            <person name="Myers K.S."/>
            <person name="Donohue T.J."/>
            <person name="Noguera D.R."/>
        </authorList>
    </citation>
    <scope>NUCLEOTIDE SEQUENCE</scope>
    <source>
        <strain evidence="10">EUB1.1</strain>
    </source>
</reference>
<dbReference type="Pfam" id="PF00486">
    <property type="entry name" value="Trans_reg_C"/>
    <property type="match status" value="1"/>
</dbReference>
<keyword evidence="2 8" id="KW-0597">Phosphoprotein</keyword>
<keyword evidence="5" id="KW-0238">DNA-binding</keyword>
<dbReference type="GO" id="GO:0006355">
    <property type="term" value="P:regulation of DNA-templated transcription"/>
    <property type="evidence" value="ECO:0007669"/>
    <property type="project" value="InterPro"/>
</dbReference>
<dbReference type="PROSITE" id="PS50110">
    <property type="entry name" value="RESPONSE_REGULATORY"/>
    <property type="match status" value="1"/>
</dbReference>
<name>A0A6L5GR09_9FIRM</name>
<comment type="caution">
    <text evidence="10">The sequence shown here is derived from an EMBL/GenBank/DDBJ whole genome shotgun (WGS) entry which is preliminary data.</text>
</comment>
<dbReference type="GO" id="GO:0000976">
    <property type="term" value="F:transcription cis-regulatory region binding"/>
    <property type="evidence" value="ECO:0007669"/>
    <property type="project" value="TreeGrafter"/>
</dbReference>